<evidence type="ECO:0000313" key="7">
    <source>
        <dbReference type="EMBL" id="UOK70208.1"/>
    </source>
</evidence>
<dbReference type="GO" id="GO:0006298">
    <property type="term" value="P:mismatch repair"/>
    <property type="evidence" value="ECO:0007669"/>
    <property type="project" value="TreeGrafter"/>
</dbReference>
<dbReference type="InterPro" id="IPR029063">
    <property type="entry name" value="SAM-dependent_MTases_sf"/>
</dbReference>
<dbReference type="REBASE" id="608875">
    <property type="entry name" value="M.ApoZM13ORF15925P"/>
</dbReference>
<dbReference type="PANTHER" id="PTHR30481:SF4">
    <property type="entry name" value="SITE-SPECIFIC DNA-METHYLTRANSFERASE (ADENINE-SPECIFIC)"/>
    <property type="match status" value="1"/>
</dbReference>
<gene>
    <name evidence="7" type="ORF">K9D25_15925</name>
</gene>
<keyword evidence="3 7" id="KW-0489">Methyltransferase</keyword>
<evidence type="ECO:0000256" key="3">
    <source>
        <dbReference type="ARBA" id="ARBA00022603"/>
    </source>
</evidence>
<dbReference type="GO" id="GO:0032259">
    <property type="term" value="P:methylation"/>
    <property type="evidence" value="ECO:0007669"/>
    <property type="project" value="UniProtKB-KW"/>
</dbReference>
<organism evidence="7 8">
    <name type="scientific">Ancylobacter polymorphus</name>
    <dbReference type="NCBI Taxonomy" id="223390"/>
    <lineage>
        <taxon>Bacteria</taxon>
        <taxon>Pseudomonadati</taxon>
        <taxon>Pseudomonadota</taxon>
        <taxon>Alphaproteobacteria</taxon>
        <taxon>Hyphomicrobiales</taxon>
        <taxon>Xanthobacteraceae</taxon>
        <taxon>Ancylobacter</taxon>
    </lineage>
</organism>
<dbReference type="GO" id="GO:0043565">
    <property type="term" value="F:sequence-specific DNA binding"/>
    <property type="evidence" value="ECO:0007669"/>
    <property type="project" value="TreeGrafter"/>
</dbReference>
<dbReference type="GO" id="GO:1904047">
    <property type="term" value="F:S-adenosyl-L-methionine binding"/>
    <property type="evidence" value="ECO:0007669"/>
    <property type="project" value="TreeGrafter"/>
</dbReference>
<dbReference type="EMBL" id="CP083239">
    <property type="protein sequence ID" value="UOK70208.1"/>
    <property type="molecule type" value="Genomic_DNA"/>
</dbReference>
<dbReference type="PRINTS" id="PR00505">
    <property type="entry name" value="D12N6MTFRASE"/>
</dbReference>
<dbReference type="PANTHER" id="PTHR30481">
    <property type="entry name" value="DNA ADENINE METHYLASE"/>
    <property type="match status" value="1"/>
</dbReference>
<evidence type="ECO:0000256" key="2">
    <source>
        <dbReference type="ARBA" id="ARBA00011900"/>
    </source>
</evidence>
<evidence type="ECO:0000256" key="1">
    <source>
        <dbReference type="ARBA" id="ARBA00006594"/>
    </source>
</evidence>
<evidence type="ECO:0000313" key="8">
    <source>
        <dbReference type="Proteomes" id="UP000831684"/>
    </source>
</evidence>
<dbReference type="EC" id="2.1.1.72" evidence="2"/>
<comment type="catalytic activity">
    <reaction evidence="6">
        <text>a 2'-deoxyadenosine in DNA + S-adenosyl-L-methionine = an N(6)-methyl-2'-deoxyadenosine in DNA + S-adenosyl-L-homocysteine + H(+)</text>
        <dbReference type="Rhea" id="RHEA:15197"/>
        <dbReference type="Rhea" id="RHEA-COMP:12418"/>
        <dbReference type="Rhea" id="RHEA-COMP:12419"/>
        <dbReference type="ChEBI" id="CHEBI:15378"/>
        <dbReference type="ChEBI" id="CHEBI:57856"/>
        <dbReference type="ChEBI" id="CHEBI:59789"/>
        <dbReference type="ChEBI" id="CHEBI:90615"/>
        <dbReference type="ChEBI" id="CHEBI:90616"/>
        <dbReference type="EC" id="2.1.1.72"/>
    </reaction>
</comment>
<keyword evidence="5" id="KW-0949">S-adenosyl-L-methionine</keyword>
<dbReference type="InterPro" id="IPR023095">
    <property type="entry name" value="Ade_MeTrfase_dom_2"/>
</dbReference>
<proteinExistence type="inferred from homology"/>
<evidence type="ECO:0000256" key="4">
    <source>
        <dbReference type="ARBA" id="ARBA00022679"/>
    </source>
</evidence>
<dbReference type="SUPFAM" id="SSF53335">
    <property type="entry name" value="S-adenosyl-L-methionine-dependent methyltransferases"/>
    <property type="match status" value="1"/>
</dbReference>
<sequence>MEMDTLRPVRPARPIAAYIGGKKRLAPLIVERIGAIPHRSYAEPFIGMGGVFLRRDRRPPAEIINDVSGEVVNLFRVVQRHPDALEAQFRFLLTARATYDVLQATDPRGLTDIERAARFLYLQRASYGGKVTGQTFGVSPLESAAVDRRKLRPLIDGLAQRLAGVVIENLPYGALLERYDGPGVLFYLDPPYHGSEDDYGAGVFPPGEFERMATQLADLKGRFLLSINDTPEIRRVFAAFPMDEVRLRYTIGRSAATEAAELLICDLRSADCRPQRSLFDNPHSREPRG</sequence>
<name>A0A9E7CUT6_9HYPH</name>
<dbReference type="RefSeq" id="WP_244376612.1">
    <property type="nucleotide sequence ID" value="NZ_CP083239.1"/>
</dbReference>
<protein>
    <recommendedName>
        <fullName evidence="2">site-specific DNA-methyltransferase (adenine-specific)</fullName>
        <ecNumber evidence="2">2.1.1.72</ecNumber>
    </recommendedName>
</protein>
<dbReference type="GO" id="GO:0009307">
    <property type="term" value="P:DNA restriction-modification system"/>
    <property type="evidence" value="ECO:0007669"/>
    <property type="project" value="InterPro"/>
</dbReference>
<evidence type="ECO:0000256" key="5">
    <source>
        <dbReference type="ARBA" id="ARBA00022691"/>
    </source>
</evidence>
<dbReference type="Pfam" id="PF02086">
    <property type="entry name" value="MethyltransfD12"/>
    <property type="match status" value="1"/>
</dbReference>
<dbReference type="Gene3D" id="3.40.50.150">
    <property type="entry name" value="Vaccinia Virus protein VP39"/>
    <property type="match status" value="1"/>
</dbReference>
<keyword evidence="4" id="KW-0808">Transferase</keyword>
<evidence type="ECO:0000256" key="6">
    <source>
        <dbReference type="ARBA" id="ARBA00047942"/>
    </source>
</evidence>
<dbReference type="Gene3D" id="1.10.1020.10">
    <property type="entry name" value="Adenine-specific Methyltransferase, Domain 2"/>
    <property type="match status" value="1"/>
</dbReference>
<dbReference type="GO" id="GO:0009007">
    <property type="term" value="F:site-specific DNA-methyltransferase (adenine-specific) activity"/>
    <property type="evidence" value="ECO:0007669"/>
    <property type="project" value="UniProtKB-EC"/>
</dbReference>
<dbReference type="Proteomes" id="UP000831684">
    <property type="component" value="Chromosome"/>
</dbReference>
<reference evidence="7" key="1">
    <citation type="submission" date="2021-09" db="EMBL/GenBank/DDBJ databases">
        <title>Network and meta-omics reveal the key degrader and cooperation patterns in an efficient 1,4-dioxane-degrading microbial community.</title>
        <authorList>
            <person name="Dai C."/>
        </authorList>
    </citation>
    <scope>NUCLEOTIDE SEQUENCE</scope>
    <source>
        <strain evidence="7">ZM13</strain>
    </source>
</reference>
<dbReference type="AlphaFoldDB" id="A0A9E7CUT6"/>
<comment type="similarity">
    <text evidence="1">Belongs to the N(4)/N(6)-methyltransferase family.</text>
</comment>
<dbReference type="InterPro" id="IPR012327">
    <property type="entry name" value="MeTrfase_D12"/>
</dbReference>
<dbReference type="KEGG" id="apol:K9D25_15925"/>
<accession>A0A9E7CUT6</accession>